<proteinExistence type="predicted"/>
<organism evidence="2 3">
    <name type="scientific">Streptomyces rishiriensis</name>
    <dbReference type="NCBI Taxonomy" id="68264"/>
    <lineage>
        <taxon>Bacteria</taxon>
        <taxon>Bacillati</taxon>
        <taxon>Actinomycetota</taxon>
        <taxon>Actinomycetes</taxon>
        <taxon>Kitasatosporales</taxon>
        <taxon>Streptomycetaceae</taxon>
        <taxon>Streptomyces</taxon>
    </lineage>
</organism>
<evidence type="ECO:0000256" key="1">
    <source>
        <dbReference type="SAM" id="MobiDB-lite"/>
    </source>
</evidence>
<evidence type="ECO:0000313" key="2">
    <source>
        <dbReference type="EMBL" id="MDQ0580331.1"/>
    </source>
</evidence>
<reference evidence="2 3" key="1">
    <citation type="submission" date="2023-07" db="EMBL/GenBank/DDBJ databases">
        <title>Comparative genomics of wheat-associated soil bacteria to identify genetic determinants of phenazine resistance.</title>
        <authorList>
            <person name="Mouncey N."/>
        </authorList>
    </citation>
    <scope>NUCLEOTIDE SEQUENCE [LARGE SCALE GENOMIC DNA]</scope>
    <source>
        <strain evidence="2 3">B2I6</strain>
    </source>
</reference>
<gene>
    <name evidence="2" type="ORF">QF030_002509</name>
</gene>
<dbReference type="Proteomes" id="UP001230654">
    <property type="component" value="Unassembled WGS sequence"/>
</dbReference>
<feature type="region of interest" description="Disordered" evidence="1">
    <location>
        <begin position="74"/>
        <end position="98"/>
    </location>
</feature>
<protein>
    <recommendedName>
        <fullName evidence="4">Secreted protein</fullName>
    </recommendedName>
</protein>
<accession>A0ABU0NMJ7</accession>
<sequence length="98" mass="10175">MFRLPEPLRIAITAVPAIASAIVPVSSRPPSVTYVASVARPVQVAANSPVRAASRASRACSASAVSDIARKCRSRKGPTPWTRISGAAAGSVRRPAIR</sequence>
<evidence type="ECO:0000313" key="3">
    <source>
        <dbReference type="Proteomes" id="UP001230654"/>
    </source>
</evidence>
<dbReference type="EMBL" id="JAUSWV010000002">
    <property type="protein sequence ID" value="MDQ0580331.1"/>
    <property type="molecule type" value="Genomic_DNA"/>
</dbReference>
<keyword evidence="3" id="KW-1185">Reference proteome</keyword>
<name>A0ABU0NMJ7_STRRH</name>
<evidence type="ECO:0008006" key="4">
    <source>
        <dbReference type="Google" id="ProtNLM"/>
    </source>
</evidence>
<comment type="caution">
    <text evidence="2">The sequence shown here is derived from an EMBL/GenBank/DDBJ whole genome shotgun (WGS) entry which is preliminary data.</text>
</comment>